<dbReference type="Proteomes" id="UP001642540">
    <property type="component" value="Unassembled WGS sequence"/>
</dbReference>
<gene>
    <name evidence="6" type="ORF">ODALV1_LOCUS28161</name>
</gene>
<evidence type="ECO:0000256" key="4">
    <source>
        <dbReference type="SAM" id="SignalP"/>
    </source>
</evidence>
<protein>
    <recommendedName>
        <fullName evidence="5">CUB domain-containing protein</fullName>
    </recommendedName>
</protein>
<accession>A0ABP1RZU2</accession>
<comment type="caution">
    <text evidence="3">Lacks conserved residue(s) required for the propagation of feature annotation.</text>
</comment>
<dbReference type="InterPro" id="IPR035914">
    <property type="entry name" value="Sperma_CUB_dom_sf"/>
</dbReference>
<evidence type="ECO:0000259" key="5">
    <source>
        <dbReference type="PROSITE" id="PS01180"/>
    </source>
</evidence>
<evidence type="ECO:0000256" key="2">
    <source>
        <dbReference type="ARBA" id="ARBA00023157"/>
    </source>
</evidence>
<dbReference type="Gene3D" id="2.60.120.290">
    <property type="entry name" value="Spermadhesin, CUB domain"/>
    <property type="match status" value="2"/>
</dbReference>
<evidence type="ECO:0000313" key="7">
    <source>
        <dbReference type="Proteomes" id="UP001642540"/>
    </source>
</evidence>
<dbReference type="EMBL" id="CAXLJM020000133">
    <property type="protein sequence ID" value="CAL8140137.1"/>
    <property type="molecule type" value="Genomic_DNA"/>
</dbReference>
<evidence type="ECO:0000256" key="3">
    <source>
        <dbReference type="PROSITE-ProRule" id="PRU00059"/>
    </source>
</evidence>
<name>A0ABP1RZU2_9HEXA</name>
<evidence type="ECO:0000313" key="6">
    <source>
        <dbReference type="EMBL" id="CAL8140137.1"/>
    </source>
</evidence>
<feature type="domain" description="CUB" evidence="5">
    <location>
        <begin position="54"/>
        <end position="137"/>
    </location>
</feature>
<keyword evidence="7" id="KW-1185">Reference proteome</keyword>
<dbReference type="PROSITE" id="PS01180">
    <property type="entry name" value="CUB"/>
    <property type="match status" value="1"/>
</dbReference>
<dbReference type="InterPro" id="IPR000859">
    <property type="entry name" value="CUB_dom"/>
</dbReference>
<dbReference type="PANTHER" id="PTHR24251">
    <property type="entry name" value="OVOCHYMASE-RELATED"/>
    <property type="match status" value="1"/>
</dbReference>
<keyword evidence="4" id="KW-0732">Signal</keyword>
<organism evidence="6 7">
    <name type="scientific">Orchesella dallaii</name>
    <dbReference type="NCBI Taxonomy" id="48710"/>
    <lineage>
        <taxon>Eukaryota</taxon>
        <taxon>Metazoa</taxon>
        <taxon>Ecdysozoa</taxon>
        <taxon>Arthropoda</taxon>
        <taxon>Hexapoda</taxon>
        <taxon>Collembola</taxon>
        <taxon>Entomobryomorpha</taxon>
        <taxon>Entomobryoidea</taxon>
        <taxon>Orchesellidae</taxon>
        <taxon>Orchesellinae</taxon>
        <taxon>Orchesella</taxon>
    </lineage>
</organism>
<keyword evidence="2" id="KW-1015">Disulfide bond</keyword>
<reference evidence="6 7" key="1">
    <citation type="submission" date="2024-08" db="EMBL/GenBank/DDBJ databases">
        <authorList>
            <person name="Cucini C."/>
            <person name="Frati F."/>
        </authorList>
    </citation>
    <scope>NUCLEOTIDE SEQUENCE [LARGE SCALE GENOMIC DNA]</scope>
</reference>
<sequence length="299" mass="33137">MKSILEICLAFGLLATLCSTTVILNSEDNKKIANIGPRYNSPVLHTLNDSSLRCGEVLNSTSGGISYKAFEPIEPNERCVWIIRGGNTDGFNVNILYLGYESNPNGTQLIASCLRHYFEAFHIILNQTGPNPYLSFCNVLMITFSSGSNVGNSTGFVLQYEALGGGAVSPRSTDHIIQTGDPGVIKYPESAAEYDNNEFTTFVFEPTQNIFSPGKRINLIYIKGLMETSFDVLRVYVFNSNSIEPEKWEYKGVIDDNHNQTEIIFNQDLILVEFHSDRNNPGTGFQFIHTTSGVEGCNL</sequence>
<proteinExistence type="predicted"/>
<evidence type="ECO:0000256" key="1">
    <source>
        <dbReference type="ARBA" id="ARBA00022737"/>
    </source>
</evidence>
<dbReference type="SUPFAM" id="SSF49854">
    <property type="entry name" value="Spermadhesin, CUB domain"/>
    <property type="match status" value="2"/>
</dbReference>
<comment type="caution">
    <text evidence="6">The sequence shown here is derived from an EMBL/GenBank/DDBJ whole genome shotgun (WGS) entry which is preliminary data.</text>
</comment>
<feature type="signal peptide" evidence="4">
    <location>
        <begin position="1"/>
        <end position="20"/>
    </location>
</feature>
<feature type="chain" id="PRO_5046376659" description="CUB domain-containing protein" evidence="4">
    <location>
        <begin position="21"/>
        <end position="299"/>
    </location>
</feature>
<keyword evidence="1" id="KW-0677">Repeat</keyword>